<proteinExistence type="predicted"/>
<evidence type="ECO:0000313" key="1">
    <source>
        <dbReference type="EMBL" id="WMB28314.1"/>
    </source>
</evidence>
<accession>A0ABY9LHI2</accession>
<sequence length="107" mass="11826">MASFEGQLKEVLKEENLQIDDLSPQMKESIQNAIPSKKIVEQTIDSELTKAAFEVGGHYNSSKGILTTHLLSGRVNPILGTIKITSLNKKADLLLKIIKRPTIDIIN</sequence>
<reference evidence="2" key="1">
    <citation type="submission" date="2022-10" db="EMBL/GenBank/DDBJ databases">
        <title>Streptococcus didelphis as causative of fatal infections in opossums (Didelphis albiventris).</title>
        <authorList>
            <person name="Breyer G.M."/>
            <person name="Da Silva M.E.R.J."/>
            <person name="Siqueira F.M."/>
        </authorList>
    </citation>
    <scope>NUCLEOTIDE SEQUENCE [LARGE SCALE GENOMIC DNA]</scope>
    <source>
        <strain evidence="2">LBVP101/21</strain>
    </source>
</reference>
<organism evidence="1 2">
    <name type="scientific">Streptococcus didelphis</name>
    <dbReference type="NCBI Taxonomy" id="102886"/>
    <lineage>
        <taxon>Bacteria</taxon>
        <taxon>Bacillati</taxon>
        <taxon>Bacillota</taxon>
        <taxon>Bacilli</taxon>
        <taxon>Lactobacillales</taxon>
        <taxon>Streptococcaceae</taxon>
        <taxon>Streptococcus</taxon>
    </lineage>
</organism>
<dbReference type="EMBL" id="CP110509">
    <property type="protein sequence ID" value="WMB28314.1"/>
    <property type="molecule type" value="Genomic_DNA"/>
</dbReference>
<dbReference type="Proteomes" id="UP001238096">
    <property type="component" value="Chromosome"/>
</dbReference>
<evidence type="ECO:0000313" key="2">
    <source>
        <dbReference type="Proteomes" id="UP001238096"/>
    </source>
</evidence>
<protein>
    <submittedName>
        <fullName evidence="1">Uncharacterized protein</fullName>
    </submittedName>
</protein>
<keyword evidence="2" id="KW-1185">Reference proteome</keyword>
<dbReference type="RefSeq" id="WP_306675874.1">
    <property type="nucleotide sequence ID" value="NZ_CP110509.1"/>
</dbReference>
<gene>
    <name evidence="1" type="ORF">N1496_01235</name>
</gene>
<name>A0ABY9LHI2_9STRE</name>